<name>A0ABY7EBF0_MYAAR</name>
<protein>
    <submittedName>
        <fullName evidence="1">Uncharacterized protein</fullName>
    </submittedName>
</protein>
<gene>
    <name evidence="1" type="ORF">MAR_017311</name>
</gene>
<sequence>QECPFCNQPIDDSKPTVALRDKGCDTINRTSKDRDLNIHVAPGQIVHTDCRRDFIHPRNQCDNNYNSSFDNNYVTRADKCIERNDLWSKEVLNRISSVLDHPAADAVYHQKCKVNFRTSRLIPRCYSDACETPPKKSPGMPDYVDINESFNNVVSYIEVHEDNILTLSQLTTVMEKSCGERAYTKRHLKSKLLDHFGENISISTLEGKEDMVCLRKTLSTIVHTLYKDDCGSEEEKKKNNILEAAKVIKTEIDASKTNKLFSPNASSISSTEENKTYIPDSLILLLSSMFFTSDDVELASIGQAIIQACRPKSILAPLQLGLGVQLHHQFGSRYLVDLLNKMGFSASYTKFVADNVDHNACTLDGHGTFHGMGIIACTSPGSDVKMPIPIKEIPLEEILELGKIRIKFVSHSNSVEPGLVFENLQSESNHLVNELQTEDEHFDLFSKIIWSLNTRRPSWSGIIQMYYKAEKEYPENWDSIHANDKFEPKVLRHSSKYGVTPVITFDQPLFQKATNIVAYCTSTDPLKKIVLRLSAFHTEMRSIGHIMSGSGLQETIETVYAPNKLTYMMNGKSFARALRGHFLLDTAVHAMLLSKTLNIDMPVLEERSICNNEIDLHGQFSELNVAQSDTLQIVAAELKVKKQTCSEQNCITLYMEMISILHQFIRAERVGDWNGHLNAVRKILPYFAASGYNLYLVSLHPPTTYLEQDHPDVHKQFMMGSHTLRRSERYWAGLSTDLGIEQVLMRSLKSTG</sequence>
<keyword evidence="2" id="KW-1185">Reference proteome</keyword>
<dbReference type="PANTHER" id="PTHR47018">
    <property type="entry name" value="CXC DOMAIN-CONTAINING PROTEIN-RELATED"/>
    <property type="match status" value="1"/>
</dbReference>
<evidence type="ECO:0000313" key="2">
    <source>
        <dbReference type="Proteomes" id="UP001164746"/>
    </source>
</evidence>
<feature type="non-terminal residue" evidence="1">
    <location>
        <position position="1"/>
    </location>
</feature>
<dbReference type="EMBL" id="CP111017">
    <property type="protein sequence ID" value="WAR07353.1"/>
    <property type="molecule type" value="Genomic_DNA"/>
</dbReference>
<reference evidence="1" key="1">
    <citation type="submission" date="2022-11" db="EMBL/GenBank/DDBJ databases">
        <title>Centuries of genome instability and evolution in soft-shell clam transmissible cancer (bioRxiv).</title>
        <authorList>
            <person name="Hart S.F.M."/>
            <person name="Yonemitsu M.A."/>
            <person name="Giersch R.M."/>
            <person name="Beal B.F."/>
            <person name="Arriagada G."/>
            <person name="Davis B.W."/>
            <person name="Ostrander E.A."/>
            <person name="Goff S.P."/>
            <person name="Metzger M.J."/>
        </authorList>
    </citation>
    <scope>NUCLEOTIDE SEQUENCE</scope>
    <source>
        <strain evidence="1">MELC-2E11</strain>
        <tissue evidence="1">Siphon/mantle</tissue>
    </source>
</reference>
<evidence type="ECO:0000313" key="1">
    <source>
        <dbReference type="EMBL" id="WAR07353.1"/>
    </source>
</evidence>
<dbReference type="Proteomes" id="UP001164746">
    <property type="component" value="Chromosome 6"/>
</dbReference>
<proteinExistence type="predicted"/>
<organism evidence="1 2">
    <name type="scientific">Mya arenaria</name>
    <name type="common">Soft-shell clam</name>
    <dbReference type="NCBI Taxonomy" id="6604"/>
    <lineage>
        <taxon>Eukaryota</taxon>
        <taxon>Metazoa</taxon>
        <taxon>Spiralia</taxon>
        <taxon>Lophotrochozoa</taxon>
        <taxon>Mollusca</taxon>
        <taxon>Bivalvia</taxon>
        <taxon>Autobranchia</taxon>
        <taxon>Heteroconchia</taxon>
        <taxon>Euheterodonta</taxon>
        <taxon>Imparidentia</taxon>
        <taxon>Neoheterodontei</taxon>
        <taxon>Myida</taxon>
        <taxon>Myoidea</taxon>
        <taxon>Myidae</taxon>
        <taxon>Mya</taxon>
    </lineage>
</organism>
<accession>A0ABY7EBF0</accession>
<dbReference type="PANTHER" id="PTHR47018:SF3">
    <property type="entry name" value="MYCBP-ASSOCIATED PROTEIN"/>
    <property type="match status" value="1"/>
</dbReference>